<reference evidence="2" key="1">
    <citation type="journal article" date="2012" name="Nat. Biotechnol.">
        <title>Reference genome sequence of the model plant Setaria.</title>
        <authorList>
            <person name="Bennetzen J.L."/>
            <person name="Schmutz J."/>
            <person name="Wang H."/>
            <person name="Percifield R."/>
            <person name="Hawkins J."/>
            <person name="Pontaroli A.C."/>
            <person name="Estep M."/>
            <person name="Feng L."/>
            <person name="Vaughn J.N."/>
            <person name="Grimwood J."/>
            <person name="Jenkins J."/>
            <person name="Barry K."/>
            <person name="Lindquist E."/>
            <person name="Hellsten U."/>
            <person name="Deshpande S."/>
            <person name="Wang X."/>
            <person name="Wu X."/>
            <person name="Mitros T."/>
            <person name="Triplett J."/>
            <person name="Yang X."/>
            <person name="Ye C.Y."/>
            <person name="Mauro-Herrera M."/>
            <person name="Wang L."/>
            <person name="Li P."/>
            <person name="Sharma M."/>
            <person name="Sharma R."/>
            <person name="Ronald P.C."/>
            <person name="Panaud O."/>
            <person name="Kellogg E.A."/>
            <person name="Brutnell T.P."/>
            <person name="Doust A.N."/>
            <person name="Tuskan G.A."/>
            <person name="Rokhsar D."/>
            <person name="Devos K.M."/>
        </authorList>
    </citation>
    <scope>NUCLEOTIDE SEQUENCE [LARGE SCALE GENOMIC DNA]</scope>
    <source>
        <strain evidence="2">cv. Yugu1</strain>
    </source>
</reference>
<proteinExistence type="predicted"/>
<keyword evidence="2" id="KW-1185">Reference proteome</keyword>
<dbReference type="AlphaFoldDB" id="K3ZGM5"/>
<dbReference type="Proteomes" id="UP000004995">
    <property type="component" value="Unassembled WGS sequence"/>
</dbReference>
<evidence type="ECO:0000313" key="2">
    <source>
        <dbReference type="Proteomes" id="UP000004995"/>
    </source>
</evidence>
<sequence length="83" mass="9209">MSIETNVEDDSSDEVYVKHSSSLLLTYAGLSEPLLVRGSEPSSPLSTNKSVYANLLDDQDQYTTKGGLRRLWDNIPLESSSRM</sequence>
<dbReference type="EnsemblPlants" id="KQL13329">
    <property type="protein sequence ID" value="KQL13329"/>
    <property type="gene ID" value="SETIT_025727mg"/>
</dbReference>
<reference evidence="1" key="2">
    <citation type="submission" date="2018-08" db="UniProtKB">
        <authorList>
            <consortium name="EnsemblPlants"/>
        </authorList>
    </citation>
    <scope>IDENTIFICATION</scope>
    <source>
        <strain evidence="1">Yugu1</strain>
    </source>
</reference>
<name>K3ZGM5_SETIT</name>
<accession>K3ZGM5</accession>
<organism evidence="1 2">
    <name type="scientific">Setaria italica</name>
    <name type="common">Foxtail millet</name>
    <name type="synonym">Panicum italicum</name>
    <dbReference type="NCBI Taxonomy" id="4555"/>
    <lineage>
        <taxon>Eukaryota</taxon>
        <taxon>Viridiplantae</taxon>
        <taxon>Streptophyta</taxon>
        <taxon>Embryophyta</taxon>
        <taxon>Tracheophyta</taxon>
        <taxon>Spermatophyta</taxon>
        <taxon>Magnoliopsida</taxon>
        <taxon>Liliopsida</taxon>
        <taxon>Poales</taxon>
        <taxon>Poaceae</taxon>
        <taxon>PACMAD clade</taxon>
        <taxon>Panicoideae</taxon>
        <taxon>Panicodae</taxon>
        <taxon>Paniceae</taxon>
        <taxon>Cenchrinae</taxon>
        <taxon>Setaria</taxon>
    </lineage>
</organism>
<dbReference type="InParanoid" id="K3ZGM5"/>
<dbReference type="EMBL" id="AGNK02001444">
    <property type="status" value="NOT_ANNOTATED_CDS"/>
    <property type="molecule type" value="Genomic_DNA"/>
</dbReference>
<protein>
    <submittedName>
        <fullName evidence="1">Uncharacterized protein</fullName>
    </submittedName>
</protein>
<dbReference type="Gramene" id="KQL13329">
    <property type="protein sequence ID" value="KQL13329"/>
    <property type="gene ID" value="SETIT_025727mg"/>
</dbReference>
<dbReference type="HOGENOM" id="CLU_2546900_0_0_1"/>
<evidence type="ECO:0000313" key="1">
    <source>
        <dbReference type="EnsemblPlants" id="KQL13329"/>
    </source>
</evidence>